<keyword evidence="4" id="KW-1185">Reference proteome</keyword>
<sequence>MHDPSRRLPGERLFSLLLVALSLFLFYEATKISGFEGLSAPGSFPMFATGSMVITAVIVALQTVRLPESDEHGWRAILPGFVIFMAVMMIFYALALKPVGFLPTSFVFLLISTKVMMRSSLAKAALISALSLALVYVVFRLIFSVLMPEGIVPEREIIAGMRSILSGGGQ</sequence>
<feature type="transmembrane region" description="Helical" evidence="1">
    <location>
        <begin position="124"/>
        <end position="143"/>
    </location>
</feature>
<gene>
    <name evidence="3" type="ORF">LZA78_06330</name>
</gene>
<evidence type="ECO:0000313" key="4">
    <source>
        <dbReference type="Proteomes" id="UP001521181"/>
    </source>
</evidence>
<reference evidence="3 4" key="1">
    <citation type="submission" date="2021-12" db="EMBL/GenBank/DDBJ databases">
        <title>Sinirhodobacter sp. WL0062 is a bacterium isolated from seawater.</title>
        <authorList>
            <person name="Wang L."/>
            <person name="He W."/>
            <person name="Zhang D.-F."/>
        </authorList>
    </citation>
    <scope>NUCLEOTIDE SEQUENCE [LARGE SCALE GENOMIC DNA]</scope>
    <source>
        <strain evidence="3 4">WL0062</strain>
    </source>
</reference>
<dbReference type="InterPro" id="IPR009936">
    <property type="entry name" value="DUF1468"/>
</dbReference>
<feature type="transmembrane region" description="Helical" evidence="1">
    <location>
        <begin position="76"/>
        <end position="94"/>
    </location>
</feature>
<keyword evidence="1" id="KW-0472">Membrane</keyword>
<feature type="transmembrane region" description="Helical" evidence="1">
    <location>
        <begin position="44"/>
        <end position="64"/>
    </location>
</feature>
<keyword evidence="1" id="KW-0812">Transmembrane</keyword>
<evidence type="ECO:0000256" key="1">
    <source>
        <dbReference type="SAM" id="Phobius"/>
    </source>
</evidence>
<dbReference type="RefSeq" id="WP_233676087.1">
    <property type="nucleotide sequence ID" value="NZ_JAJUOS010000003.1"/>
</dbReference>
<keyword evidence="1" id="KW-1133">Transmembrane helix</keyword>
<proteinExistence type="predicted"/>
<dbReference type="Pfam" id="PF07331">
    <property type="entry name" value="TctB"/>
    <property type="match status" value="1"/>
</dbReference>
<evidence type="ECO:0000259" key="2">
    <source>
        <dbReference type="Pfam" id="PF07331"/>
    </source>
</evidence>
<dbReference type="Proteomes" id="UP001521181">
    <property type="component" value="Unassembled WGS sequence"/>
</dbReference>
<evidence type="ECO:0000313" key="3">
    <source>
        <dbReference type="EMBL" id="MCE5973093.1"/>
    </source>
</evidence>
<comment type="caution">
    <text evidence="3">The sequence shown here is derived from an EMBL/GenBank/DDBJ whole genome shotgun (WGS) entry which is preliminary data.</text>
</comment>
<dbReference type="EMBL" id="JAJUOS010000003">
    <property type="protein sequence ID" value="MCE5973093.1"/>
    <property type="molecule type" value="Genomic_DNA"/>
</dbReference>
<name>A0ABS8YTT2_9RHOB</name>
<accession>A0ABS8YTT2</accession>
<protein>
    <submittedName>
        <fullName evidence="3">Tripartite tricarboxylate transporter TctB family protein</fullName>
    </submittedName>
</protein>
<organism evidence="3 4">
    <name type="scientific">Rhodobacter flavimaris</name>
    <dbReference type="NCBI Taxonomy" id="2907145"/>
    <lineage>
        <taxon>Bacteria</taxon>
        <taxon>Pseudomonadati</taxon>
        <taxon>Pseudomonadota</taxon>
        <taxon>Alphaproteobacteria</taxon>
        <taxon>Rhodobacterales</taxon>
        <taxon>Rhodobacter group</taxon>
        <taxon>Rhodobacter</taxon>
    </lineage>
</organism>
<feature type="domain" description="DUF1468" evidence="2">
    <location>
        <begin position="13"/>
        <end position="148"/>
    </location>
</feature>